<proteinExistence type="predicted"/>
<dbReference type="CDD" id="cd02258">
    <property type="entry name" value="Peptidase_C25_N"/>
    <property type="match status" value="1"/>
</dbReference>
<feature type="domain" description="Gingipain" evidence="1">
    <location>
        <begin position="339"/>
        <end position="695"/>
    </location>
</feature>
<protein>
    <submittedName>
        <fullName evidence="2">C25 family cysteine peptidase</fullName>
    </submittedName>
</protein>
<evidence type="ECO:0000259" key="1">
    <source>
        <dbReference type="Pfam" id="PF01364"/>
    </source>
</evidence>
<evidence type="ECO:0000313" key="3">
    <source>
        <dbReference type="Proteomes" id="UP001139411"/>
    </source>
</evidence>
<dbReference type="EMBL" id="JAKFFV010000011">
    <property type="protein sequence ID" value="MCF2500353.1"/>
    <property type="molecule type" value="Genomic_DNA"/>
</dbReference>
<gene>
    <name evidence="2" type="ORF">L0661_18675</name>
</gene>
<dbReference type="Gene3D" id="3.40.50.1460">
    <property type="match status" value="1"/>
</dbReference>
<dbReference type="GO" id="GO:0008234">
    <property type="term" value="F:cysteine-type peptidase activity"/>
    <property type="evidence" value="ECO:0007669"/>
    <property type="project" value="InterPro"/>
</dbReference>
<dbReference type="Pfam" id="PF01364">
    <property type="entry name" value="Peptidase_C25"/>
    <property type="match status" value="1"/>
</dbReference>
<name>A0A9X1QED8_9BACT</name>
<dbReference type="RefSeq" id="WP_235178756.1">
    <property type="nucleotide sequence ID" value="NZ_JAKFFV010000011.1"/>
</dbReference>
<dbReference type="AlphaFoldDB" id="A0A9X1QED8"/>
<accession>A0A9X1QED8</accession>
<sequence length="811" mass="90072">MDKFFKHTLFLLFWIVQPASLLAQKPFGNEWIVASQTYLRIPVVENGFYKITNAELRQAGFPLDSSQSAAFQMFRRGKEVPIQISTDEQNKIEIIFQGQRNDGALDSALYIKPNSIPHPHYSLYSDTSAFFLTHNAVGIPGKRVNFNVPTQDSLDDRLAEVEKLFVSHYAPGKFYPPESGFNDGSALSGYDVGEGWTGPEIKNDVVYSFSFNINNACLGKFSKAEIELVLVGRSAGNHACALWSSDQSGLKRKISTFNFTDFESIICKAFLDSTDVTSKSEFRLTLVPAENEGSFSLSYAKLHYPQRILNDDFAPIKPTNILKPRLVKFTDIDPQRFNYLIITHPAVRISAAHADHVEAYAAYRASKQGGGFKPLILHSEDIYDQFNYGEPGPAGIRNLISWIAEAGNLKFVFLIGRSVDPQTVRKSVDARTLDMVPNAGWPGSDIALVMGTDSASGVNPIVPIGRLNALNSQHVYDYLLKVKAVESEPPTAKWRKNILHLSGGRTTGEIAVFLDYVKSFEQKLAHSTLAVHFETISKQTSNPVEKIPAHIPVNKGVGLITLFGHSSLDVTDIDIGLASDSEANIDNHPRYPAIIVNGCAAGSIFYSTKTLSSDWILTPNKGAVLFLAHTFNGLSTDLKQYTDSFYEVLGDSNFTHQAFGIIQNEGIRRNLIKQKNITALITAQQMVLHGDPAIRIFPKDSTLIIDTTTPTLPDIAAIHVSPNPSNEWFRFSIECGPLPSPEKVSLLVYDLWGRKVDEMLFSAHYGENEWFWHPKNLPSGVYIYKLKLDLGNRTISPAAQNALQGKLIWLH</sequence>
<dbReference type="InterPro" id="IPR001769">
    <property type="entry name" value="Gingipain"/>
</dbReference>
<dbReference type="InterPro" id="IPR029030">
    <property type="entry name" value="Caspase-like_dom_sf"/>
</dbReference>
<organism evidence="2 3">
    <name type="scientific">Dyadobacter chenhuakuii</name>
    <dbReference type="NCBI Taxonomy" id="2909339"/>
    <lineage>
        <taxon>Bacteria</taxon>
        <taxon>Pseudomonadati</taxon>
        <taxon>Bacteroidota</taxon>
        <taxon>Cytophagia</taxon>
        <taxon>Cytophagales</taxon>
        <taxon>Spirosomataceae</taxon>
        <taxon>Dyadobacter</taxon>
    </lineage>
</organism>
<comment type="caution">
    <text evidence="2">The sequence shown here is derived from an EMBL/GenBank/DDBJ whole genome shotgun (WGS) entry which is preliminary data.</text>
</comment>
<reference evidence="2" key="1">
    <citation type="submission" date="2022-01" db="EMBL/GenBank/DDBJ databases">
        <title>Novel species in genus Dyadobacter.</title>
        <authorList>
            <person name="Ma C."/>
        </authorList>
    </citation>
    <scope>NUCLEOTIDE SEQUENCE</scope>
    <source>
        <strain evidence="2">CY357</strain>
    </source>
</reference>
<dbReference type="GO" id="GO:0006508">
    <property type="term" value="P:proteolysis"/>
    <property type="evidence" value="ECO:0007669"/>
    <property type="project" value="InterPro"/>
</dbReference>
<dbReference type="Proteomes" id="UP001139411">
    <property type="component" value="Unassembled WGS sequence"/>
</dbReference>
<evidence type="ECO:0000313" key="2">
    <source>
        <dbReference type="EMBL" id="MCF2500353.1"/>
    </source>
</evidence>
<dbReference type="SUPFAM" id="SSF52129">
    <property type="entry name" value="Caspase-like"/>
    <property type="match status" value="1"/>
</dbReference>